<dbReference type="Pfam" id="PF12697">
    <property type="entry name" value="Abhydrolase_6"/>
    <property type="match status" value="1"/>
</dbReference>
<name>A0A8H7P7J8_9APHY</name>
<organism evidence="2 3">
    <name type="scientific">Rhodonia placenta</name>
    <dbReference type="NCBI Taxonomy" id="104341"/>
    <lineage>
        <taxon>Eukaryota</taxon>
        <taxon>Fungi</taxon>
        <taxon>Dikarya</taxon>
        <taxon>Basidiomycota</taxon>
        <taxon>Agaricomycotina</taxon>
        <taxon>Agaricomycetes</taxon>
        <taxon>Polyporales</taxon>
        <taxon>Adustoporiaceae</taxon>
        <taxon>Rhodonia</taxon>
    </lineage>
</organism>
<dbReference type="EMBL" id="JADOXO010000025">
    <property type="protein sequence ID" value="KAF9818861.1"/>
    <property type="molecule type" value="Genomic_DNA"/>
</dbReference>
<dbReference type="GO" id="GO:0046464">
    <property type="term" value="P:acylglycerol catabolic process"/>
    <property type="evidence" value="ECO:0007669"/>
    <property type="project" value="TreeGrafter"/>
</dbReference>
<dbReference type="SUPFAM" id="SSF53474">
    <property type="entry name" value="alpha/beta-Hydrolases"/>
    <property type="match status" value="1"/>
</dbReference>
<dbReference type="PANTHER" id="PTHR43798">
    <property type="entry name" value="MONOACYLGLYCEROL LIPASE"/>
    <property type="match status" value="1"/>
</dbReference>
<dbReference type="GO" id="GO:0016020">
    <property type="term" value="C:membrane"/>
    <property type="evidence" value="ECO:0007669"/>
    <property type="project" value="TreeGrafter"/>
</dbReference>
<dbReference type="InterPro" id="IPR050266">
    <property type="entry name" value="AB_hydrolase_sf"/>
</dbReference>
<evidence type="ECO:0000259" key="1">
    <source>
        <dbReference type="Pfam" id="PF12697"/>
    </source>
</evidence>
<dbReference type="Proteomes" id="UP000639403">
    <property type="component" value="Unassembled WGS sequence"/>
</dbReference>
<dbReference type="PANTHER" id="PTHR43798:SF5">
    <property type="entry name" value="MONOACYLGLYCEROL LIPASE ABHD6"/>
    <property type="match status" value="1"/>
</dbReference>
<proteinExistence type="predicted"/>
<protein>
    <recommendedName>
        <fullName evidence="1">AB hydrolase-1 domain-containing protein</fullName>
    </recommendedName>
</protein>
<evidence type="ECO:0000313" key="2">
    <source>
        <dbReference type="EMBL" id="KAF9818861.1"/>
    </source>
</evidence>
<dbReference type="InterPro" id="IPR000073">
    <property type="entry name" value="AB_hydrolase_1"/>
</dbReference>
<feature type="domain" description="AB hydrolase-1" evidence="1">
    <location>
        <begin position="29"/>
        <end position="267"/>
    </location>
</feature>
<evidence type="ECO:0000313" key="3">
    <source>
        <dbReference type="Proteomes" id="UP000639403"/>
    </source>
</evidence>
<dbReference type="Gene3D" id="3.40.50.1820">
    <property type="entry name" value="alpha/beta hydrolase"/>
    <property type="match status" value="1"/>
</dbReference>
<comment type="caution">
    <text evidence="2">The sequence shown here is derived from an EMBL/GenBank/DDBJ whole genome shotgun (WGS) entry which is preliminary data.</text>
</comment>
<reference evidence="2" key="2">
    <citation type="journal article" name="Front. Microbiol.">
        <title>Degradative Capacity of Two Strains of Rhodonia placenta: From Phenotype to Genotype.</title>
        <authorList>
            <person name="Kolle M."/>
            <person name="Horta M.A.C."/>
            <person name="Nowrousian M."/>
            <person name="Ohm R.A."/>
            <person name="Benz J.P."/>
            <person name="Pilgard A."/>
        </authorList>
    </citation>
    <scope>NUCLEOTIDE SEQUENCE</scope>
    <source>
        <strain evidence="2">FPRL280</strain>
    </source>
</reference>
<dbReference type="InterPro" id="IPR029058">
    <property type="entry name" value="AB_hydrolase_fold"/>
</dbReference>
<sequence>MSIDVKYVTSPDGTAICAEETGDRSAPAVVFIHGLACTAAGFDNQFNDSQLSSNLHLVRYEMRGHGRSDKPEDMQSYSAIRHAEDFHSVCEAFQLDRPFVLGWYGSGCIPVDIVHYFGPESISGIIYIGGALLSLNLSAQCRHPLFKPLVPLICSSDAQVAAKSAVPFVDSCVADPAALSYSTKLSLVGGFGLQPPIIRYFSLNREQDDSRWREQARHIPVVIIQGTEDTHCMYEVMIGLAKSIYDQVEVHLMHGVGHSPHIERPQEANRHILAFVRRSISQSRVSSQSLPVPITTSADICYLRPVASVNSLRLAQGAF</sequence>
<accession>A0A8H7P7J8</accession>
<reference evidence="2" key="1">
    <citation type="submission" date="2020-11" db="EMBL/GenBank/DDBJ databases">
        <authorList>
            <person name="Koelle M."/>
            <person name="Horta M.A.C."/>
            <person name="Nowrousian M."/>
            <person name="Ohm R.A."/>
            <person name="Benz P."/>
            <person name="Pilgard A."/>
        </authorList>
    </citation>
    <scope>NUCLEOTIDE SEQUENCE</scope>
    <source>
        <strain evidence="2">FPRL280</strain>
    </source>
</reference>
<dbReference type="AlphaFoldDB" id="A0A8H7P7J8"/>
<gene>
    <name evidence="2" type="ORF">IEO21_02517</name>
</gene>
<dbReference type="GO" id="GO:0047372">
    <property type="term" value="F:monoacylglycerol lipase activity"/>
    <property type="evidence" value="ECO:0007669"/>
    <property type="project" value="TreeGrafter"/>
</dbReference>